<dbReference type="Proteomes" id="UP001177003">
    <property type="component" value="Chromosome 9"/>
</dbReference>
<accession>A0AA36A1M0</accession>
<gene>
    <name evidence="1" type="ORF">LSALG_LOCUS41353</name>
</gene>
<proteinExistence type="predicted"/>
<evidence type="ECO:0000313" key="2">
    <source>
        <dbReference type="Proteomes" id="UP001177003"/>
    </source>
</evidence>
<evidence type="ECO:0000313" key="1">
    <source>
        <dbReference type="EMBL" id="CAI9302886.1"/>
    </source>
</evidence>
<name>A0AA36A1M0_LACSI</name>
<dbReference type="AlphaFoldDB" id="A0AA36A1M0"/>
<dbReference type="EMBL" id="OX465085">
    <property type="protein sequence ID" value="CAI9302886.1"/>
    <property type="molecule type" value="Genomic_DNA"/>
</dbReference>
<sequence length="154" mass="17126">MATKPTTEAQINSGKTMPAPVGDFHADELLGAILDPTANVVAPPKVLETVEIPDSIAPVSQSLQLPLFPLWTLIHLLGLRKLRSLGQLKICSPLGALGHYQQIMALVHSRLLLRRLKKMNSYLIVIQMFVYVWTKLKWNEGVQCLFMCGPNKKT</sequence>
<reference evidence="1" key="1">
    <citation type="submission" date="2023-04" db="EMBL/GenBank/DDBJ databases">
        <authorList>
            <person name="Vijverberg K."/>
            <person name="Xiong W."/>
            <person name="Schranz E."/>
        </authorList>
    </citation>
    <scope>NUCLEOTIDE SEQUENCE</scope>
</reference>
<protein>
    <submittedName>
        <fullName evidence="1">Uncharacterized protein</fullName>
    </submittedName>
</protein>
<organism evidence="1 2">
    <name type="scientific">Lactuca saligna</name>
    <name type="common">Willowleaf lettuce</name>
    <dbReference type="NCBI Taxonomy" id="75948"/>
    <lineage>
        <taxon>Eukaryota</taxon>
        <taxon>Viridiplantae</taxon>
        <taxon>Streptophyta</taxon>
        <taxon>Embryophyta</taxon>
        <taxon>Tracheophyta</taxon>
        <taxon>Spermatophyta</taxon>
        <taxon>Magnoliopsida</taxon>
        <taxon>eudicotyledons</taxon>
        <taxon>Gunneridae</taxon>
        <taxon>Pentapetalae</taxon>
        <taxon>asterids</taxon>
        <taxon>campanulids</taxon>
        <taxon>Asterales</taxon>
        <taxon>Asteraceae</taxon>
        <taxon>Cichorioideae</taxon>
        <taxon>Cichorieae</taxon>
        <taxon>Lactucinae</taxon>
        <taxon>Lactuca</taxon>
    </lineage>
</organism>
<keyword evidence="2" id="KW-1185">Reference proteome</keyword>